<dbReference type="Pfam" id="PF03473">
    <property type="entry name" value="MOSC"/>
    <property type="match status" value="1"/>
</dbReference>
<dbReference type="AlphaFoldDB" id="F5R984"/>
<dbReference type="STRING" id="1000565.METUNv1_00704"/>
<evidence type="ECO:0000313" key="2">
    <source>
        <dbReference type="EMBL" id="EGK72875.1"/>
    </source>
</evidence>
<evidence type="ECO:0000259" key="1">
    <source>
        <dbReference type="PROSITE" id="PS51340"/>
    </source>
</evidence>
<dbReference type="PANTHER" id="PTHR36930:SF1">
    <property type="entry name" value="MOSC DOMAIN-CONTAINING PROTEIN"/>
    <property type="match status" value="1"/>
</dbReference>
<dbReference type="PROSITE" id="PS51340">
    <property type="entry name" value="MOSC"/>
    <property type="match status" value="1"/>
</dbReference>
<dbReference type="InterPro" id="IPR052716">
    <property type="entry name" value="MOSC_domain"/>
</dbReference>
<proteinExistence type="predicted"/>
<evidence type="ECO:0000313" key="3">
    <source>
        <dbReference type="Proteomes" id="UP000005019"/>
    </source>
</evidence>
<dbReference type="GO" id="GO:0030151">
    <property type="term" value="F:molybdenum ion binding"/>
    <property type="evidence" value="ECO:0007669"/>
    <property type="project" value="InterPro"/>
</dbReference>
<dbReference type="eggNOG" id="COG2258">
    <property type="taxonomic scope" value="Bacteria"/>
</dbReference>
<dbReference type="InterPro" id="IPR011037">
    <property type="entry name" value="Pyrv_Knase-like_insert_dom_sf"/>
</dbReference>
<dbReference type="GO" id="GO:0003824">
    <property type="term" value="F:catalytic activity"/>
    <property type="evidence" value="ECO:0007669"/>
    <property type="project" value="InterPro"/>
</dbReference>
<dbReference type="GO" id="GO:0030170">
    <property type="term" value="F:pyridoxal phosphate binding"/>
    <property type="evidence" value="ECO:0007669"/>
    <property type="project" value="InterPro"/>
</dbReference>
<keyword evidence="3" id="KW-1185">Reference proteome</keyword>
<dbReference type="SUPFAM" id="SSF50800">
    <property type="entry name" value="PK beta-barrel domain-like"/>
    <property type="match status" value="1"/>
</dbReference>
<dbReference type="RefSeq" id="WP_008058867.1">
    <property type="nucleotide sequence ID" value="NZ_AFHG01000030.1"/>
</dbReference>
<comment type="caution">
    <text evidence="2">The sequence shown here is derived from an EMBL/GenBank/DDBJ whole genome shotgun (WGS) entry which is preliminary data.</text>
</comment>
<accession>F5R984</accession>
<reference evidence="2 3" key="1">
    <citation type="journal article" date="2011" name="J. Bacteriol.">
        <title>Genome sequence of Methyloversatilis universalis FAM5T, a methylotrophic representative of the order Rhodocyclales.</title>
        <authorList>
            <person name="Kittichotirat W."/>
            <person name="Good N.M."/>
            <person name="Hall R."/>
            <person name="Bringel F."/>
            <person name="Lajus A."/>
            <person name="Medigue C."/>
            <person name="Smalley N.E."/>
            <person name="Beck D."/>
            <person name="Bumgarner R."/>
            <person name="Vuilleumier S."/>
            <person name="Kalyuzhnaya M.G."/>
        </authorList>
    </citation>
    <scope>NUCLEOTIDE SEQUENCE [LARGE SCALE GENOMIC DNA]</scope>
    <source>
        <strain evidence="3">ATCC BAA-1314 / JCM 13912 / FAM5</strain>
    </source>
</reference>
<dbReference type="EMBL" id="AFHG01000030">
    <property type="protein sequence ID" value="EGK72875.1"/>
    <property type="molecule type" value="Genomic_DNA"/>
</dbReference>
<protein>
    <recommendedName>
        <fullName evidence="1">MOSC domain-containing protein</fullName>
    </recommendedName>
</protein>
<dbReference type="PANTHER" id="PTHR36930">
    <property type="entry name" value="METAL-SULFUR CLUSTER BIOSYNTHESIS PROTEINS YUAD-RELATED"/>
    <property type="match status" value="1"/>
</dbReference>
<dbReference type="InterPro" id="IPR005302">
    <property type="entry name" value="MoCF_Sase_C"/>
</dbReference>
<dbReference type="OrthoDB" id="1550913at2"/>
<dbReference type="Gene3D" id="2.40.33.20">
    <property type="entry name" value="PK beta-barrel domain-like"/>
    <property type="match status" value="1"/>
</dbReference>
<organism evidence="2 3">
    <name type="scientific">Methyloversatilis universalis (strain ATCC BAA-1314 / DSM 25237 / JCM 13912 / CCUG 52030 / FAM5)</name>
    <dbReference type="NCBI Taxonomy" id="1000565"/>
    <lineage>
        <taxon>Bacteria</taxon>
        <taxon>Pseudomonadati</taxon>
        <taxon>Pseudomonadota</taxon>
        <taxon>Betaproteobacteria</taxon>
        <taxon>Nitrosomonadales</taxon>
        <taxon>Sterolibacteriaceae</taxon>
        <taxon>Methyloversatilis</taxon>
    </lineage>
</organism>
<gene>
    <name evidence="2" type="ORF">METUNv1_00704</name>
</gene>
<sequence>MDTLQSLTATFAQPGRVEWIGVRPVRVQPLRVLERVQAVEEVGLEGDRYASPGGKRQVTLIQAEHLQTVADLLGMGTLDPGLVRRNIVVSGLNLLALKGKRFRVGDALLEYTGPCDPCSRMESNLGKGGYNVMRGHGGITARVISGGLIRLGDAVSPDDTPAA</sequence>
<name>F5R984_METUF</name>
<feature type="domain" description="MOSC" evidence="1">
    <location>
        <begin position="31"/>
        <end position="158"/>
    </location>
</feature>
<dbReference type="Proteomes" id="UP000005019">
    <property type="component" value="Unassembled WGS sequence"/>
</dbReference>